<reference evidence="2 3" key="1">
    <citation type="submission" date="2024-11" db="EMBL/GenBank/DDBJ databases">
        <title>Adaptive evolution of stress response genes in parasites aligns with host niche diversity.</title>
        <authorList>
            <person name="Hahn C."/>
            <person name="Resl P."/>
        </authorList>
    </citation>
    <scope>NUCLEOTIDE SEQUENCE [LARGE SCALE GENOMIC DNA]</scope>
    <source>
        <strain evidence="2">EGGRZ-B1_66</strain>
        <tissue evidence="2">Body</tissue>
    </source>
</reference>
<evidence type="ECO:0000256" key="1">
    <source>
        <dbReference type="SAM" id="MobiDB-lite"/>
    </source>
</evidence>
<dbReference type="EMBL" id="JBJKFK010000378">
    <property type="protein sequence ID" value="KAL3317479.1"/>
    <property type="molecule type" value="Genomic_DNA"/>
</dbReference>
<feature type="region of interest" description="Disordered" evidence="1">
    <location>
        <begin position="1"/>
        <end position="28"/>
    </location>
</feature>
<keyword evidence="3" id="KW-1185">Reference proteome</keyword>
<gene>
    <name evidence="2" type="ORF">Ciccas_003871</name>
</gene>
<dbReference type="Proteomes" id="UP001626550">
    <property type="component" value="Unassembled WGS sequence"/>
</dbReference>
<organism evidence="2 3">
    <name type="scientific">Cichlidogyrus casuarinus</name>
    <dbReference type="NCBI Taxonomy" id="1844966"/>
    <lineage>
        <taxon>Eukaryota</taxon>
        <taxon>Metazoa</taxon>
        <taxon>Spiralia</taxon>
        <taxon>Lophotrochozoa</taxon>
        <taxon>Platyhelminthes</taxon>
        <taxon>Monogenea</taxon>
        <taxon>Monopisthocotylea</taxon>
        <taxon>Dactylogyridea</taxon>
        <taxon>Ancyrocephalidae</taxon>
        <taxon>Cichlidogyrus</taxon>
    </lineage>
</organism>
<proteinExistence type="predicted"/>
<protein>
    <submittedName>
        <fullName evidence="2">Uncharacterized protein</fullName>
    </submittedName>
</protein>
<name>A0ABD2QD85_9PLAT</name>
<evidence type="ECO:0000313" key="3">
    <source>
        <dbReference type="Proteomes" id="UP001626550"/>
    </source>
</evidence>
<comment type="caution">
    <text evidence="2">The sequence shown here is derived from an EMBL/GenBank/DDBJ whole genome shotgun (WGS) entry which is preliminary data.</text>
</comment>
<accession>A0ABD2QD85</accession>
<evidence type="ECO:0000313" key="2">
    <source>
        <dbReference type="EMBL" id="KAL3317479.1"/>
    </source>
</evidence>
<sequence>MAKKLTDLDVSSADSGQGPSEEEQMTLTNYSRCSPQAIPFPQATYLQIIASPGSELLTKENQEMLLNSTPQGYYICTIPHTNENS</sequence>
<dbReference type="AlphaFoldDB" id="A0ABD2QD85"/>